<dbReference type="InterPro" id="IPR039426">
    <property type="entry name" value="TonB-dep_rcpt-like"/>
</dbReference>
<keyword evidence="10" id="KW-0675">Receptor</keyword>
<evidence type="ECO:0000256" key="1">
    <source>
        <dbReference type="ARBA" id="ARBA00004571"/>
    </source>
</evidence>
<keyword evidence="4" id="KW-0812">Transmembrane</keyword>
<evidence type="ECO:0000313" key="11">
    <source>
        <dbReference type="Proteomes" id="UP000245535"/>
    </source>
</evidence>
<organism evidence="10 11">
    <name type="scientific">Sediminitomix flava</name>
    <dbReference type="NCBI Taxonomy" id="379075"/>
    <lineage>
        <taxon>Bacteria</taxon>
        <taxon>Pseudomonadati</taxon>
        <taxon>Bacteroidota</taxon>
        <taxon>Cytophagia</taxon>
        <taxon>Cytophagales</taxon>
        <taxon>Flammeovirgaceae</taxon>
        <taxon>Sediminitomix</taxon>
    </lineage>
</organism>
<dbReference type="Gene3D" id="2.40.170.20">
    <property type="entry name" value="TonB-dependent receptor, beta-barrel domain"/>
    <property type="match status" value="1"/>
</dbReference>
<keyword evidence="8" id="KW-0732">Signal</keyword>
<dbReference type="GO" id="GO:0015344">
    <property type="term" value="F:siderophore uptake transmembrane transporter activity"/>
    <property type="evidence" value="ECO:0007669"/>
    <property type="project" value="TreeGrafter"/>
</dbReference>
<evidence type="ECO:0000313" key="10">
    <source>
        <dbReference type="EMBL" id="PWJ43913.1"/>
    </source>
</evidence>
<dbReference type="Proteomes" id="UP000245535">
    <property type="component" value="Unassembled WGS sequence"/>
</dbReference>
<name>A0A315ZFG7_SEDFL</name>
<dbReference type="GO" id="GO:0044718">
    <property type="term" value="P:siderophore transmembrane transport"/>
    <property type="evidence" value="ECO:0007669"/>
    <property type="project" value="TreeGrafter"/>
</dbReference>
<dbReference type="InterPro" id="IPR036942">
    <property type="entry name" value="Beta-barrel_TonB_sf"/>
</dbReference>
<evidence type="ECO:0000256" key="6">
    <source>
        <dbReference type="ARBA" id="ARBA00023136"/>
    </source>
</evidence>
<evidence type="ECO:0000256" key="8">
    <source>
        <dbReference type="SAM" id="SignalP"/>
    </source>
</evidence>
<keyword evidence="5" id="KW-0798">TonB box</keyword>
<dbReference type="Pfam" id="PF00593">
    <property type="entry name" value="TonB_dep_Rec_b-barrel"/>
    <property type="match status" value="1"/>
</dbReference>
<dbReference type="OrthoDB" id="9764669at2"/>
<gene>
    <name evidence="10" type="ORF">BC781_101263</name>
</gene>
<dbReference type="PANTHER" id="PTHR30069">
    <property type="entry name" value="TONB-DEPENDENT OUTER MEMBRANE RECEPTOR"/>
    <property type="match status" value="1"/>
</dbReference>
<evidence type="ECO:0000256" key="4">
    <source>
        <dbReference type="ARBA" id="ARBA00022692"/>
    </source>
</evidence>
<dbReference type="GO" id="GO:0009279">
    <property type="term" value="C:cell outer membrane"/>
    <property type="evidence" value="ECO:0007669"/>
    <property type="project" value="UniProtKB-SubCell"/>
</dbReference>
<sequence length="663" mass="75161">MRKVLLILFSVLLLSEVSIAQEEDSLNIHFLDEIEVESSLNTQILFHQQGQMDMVEGMLEKHPSMQMIRRGNYAQEPIINSLSSGQINVSIDGMRIFGACTDKMDPVTSYIEINNLSEAVIHSDHGSQKIGSNLGGSLDLKLQDIPTSAEPFSGTLRSKYSSNTSGQDYQAVLNYQTEKWKIRYSGSLRMHENYTDGNGNEIQYSQYNKTNHAISTSLINKSEGVWNATFILDEAWDIGYPALPMDVSTASGKIFGVGYKQKNLNSIIDRLEAKIYANQITHIMDDTQREDVAIHMDMPGWSTTYGSYLELEGMKGKHHWNMRADVYSNEVRAEMTMYPENAPPSFMLTWPDTRRTVSGLFLEDRLHFSPSLELYANVRADLSHTQMLSEMGRGQFENFNYVIPDVDHRFIINGLIGTSLDLSENLNLNLSLAKNERLSSVSELYGFYLFNSFDGFDYIGNPDLENERAIQFSSQLSYQKRSLSLSLKAFNYWVSNTILGVIEPDYDRMTIGANGVKSYQNIGNSMLTGLQFGSVWKPIKALEWNVTASYQKGELENGEPLPFIQPFTLQNTLFFRHENLFTQLDYTFAATQNQINTDVGEVATSSYHLINLRIGFEGKLATNNYRVEGGIDNLTDTAYRNHLDWGGINRMGRNIHLGLSYYF</sequence>
<comment type="caution">
    <text evidence="10">The sequence shown here is derived from an EMBL/GenBank/DDBJ whole genome shotgun (WGS) entry which is preliminary data.</text>
</comment>
<dbReference type="PANTHER" id="PTHR30069:SF49">
    <property type="entry name" value="OUTER MEMBRANE PROTEIN C"/>
    <property type="match status" value="1"/>
</dbReference>
<evidence type="ECO:0000256" key="5">
    <source>
        <dbReference type="ARBA" id="ARBA00023077"/>
    </source>
</evidence>
<reference evidence="10 11" key="1">
    <citation type="submission" date="2018-03" db="EMBL/GenBank/DDBJ databases">
        <title>Genomic Encyclopedia of Archaeal and Bacterial Type Strains, Phase II (KMG-II): from individual species to whole genera.</title>
        <authorList>
            <person name="Goeker M."/>
        </authorList>
    </citation>
    <scope>NUCLEOTIDE SEQUENCE [LARGE SCALE GENOMIC DNA]</scope>
    <source>
        <strain evidence="10 11">DSM 28229</strain>
    </source>
</reference>
<evidence type="ECO:0000256" key="7">
    <source>
        <dbReference type="ARBA" id="ARBA00023237"/>
    </source>
</evidence>
<dbReference type="RefSeq" id="WP_158281365.1">
    <property type="nucleotide sequence ID" value="NZ_QGDO01000001.1"/>
</dbReference>
<dbReference type="AlphaFoldDB" id="A0A315ZFG7"/>
<keyword evidence="7" id="KW-0998">Cell outer membrane</keyword>
<feature type="signal peptide" evidence="8">
    <location>
        <begin position="1"/>
        <end position="20"/>
    </location>
</feature>
<evidence type="ECO:0000256" key="3">
    <source>
        <dbReference type="ARBA" id="ARBA00022452"/>
    </source>
</evidence>
<dbReference type="SUPFAM" id="SSF56935">
    <property type="entry name" value="Porins"/>
    <property type="match status" value="1"/>
</dbReference>
<keyword evidence="3" id="KW-1134">Transmembrane beta strand</keyword>
<accession>A0A315ZFG7</accession>
<comment type="subcellular location">
    <subcellularLocation>
        <location evidence="1">Cell outer membrane</location>
        <topology evidence="1">Multi-pass membrane protein</topology>
    </subcellularLocation>
</comment>
<dbReference type="EMBL" id="QGDO01000001">
    <property type="protein sequence ID" value="PWJ43913.1"/>
    <property type="molecule type" value="Genomic_DNA"/>
</dbReference>
<keyword evidence="11" id="KW-1185">Reference proteome</keyword>
<evidence type="ECO:0000259" key="9">
    <source>
        <dbReference type="Pfam" id="PF00593"/>
    </source>
</evidence>
<proteinExistence type="predicted"/>
<dbReference type="InterPro" id="IPR000531">
    <property type="entry name" value="Beta-barrel_TonB"/>
</dbReference>
<feature type="chain" id="PRO_5016270339" evidence="8">
    <location>
        <begin position="21"/>
        <end position="663"/>
    </location>
</feature>
<evidence type="ECO:0000256" key="2">
    <source>
        <dbReference type="ARBA" id="ARBA00022448"/>
    </source>
</evidence>
<protein>
    <submittedName>
        <fullName evidence="10">Iron complex outermembrane receptor protein</fullName>
    </submittedName>
</protein>
<keyword evidence="2" id="KW-0813">Transport</keyword>
<feature type="domain" description="TonB-dependent receptor-like beta-barrel" evidence="9">
    <location>
        <begin position="156"/>
        <end position="634"/>
    </location>
</feature>
<keyword evidence="6" id="KW-0472">Membrane</keyword>